<gene>
    <name evidence="1" type="ORF">CEXT_561201</name>
</gene>
<protein>
    <submittedName>
        <fullName evidence="1">Uncharacterized protein</fullName>
    </submittedName>
</protein>
<proteinExistence type="predicted"/>
<dbReference type="AlphaFoldDB" id="A0AAV4M4H0"/>
<evidence type="ECO:0000313" key="1">
    <source>
        <dbReference type="EMBL" id="GIX66966.1"/>
    </source>
</evidence>
<dbReference type="EMBL" id="BPLR01001841">
    <property type="protein sequence ID" value="GIX66966.1"/>
    <property type="molecule type" value="Genomic_DNA"/>
</dbReference>
<keyword evidence="2" id="KW-1185">Reference proteome</keyword>
<dbReference type="Proteomes" id="UP001054945">
    <property type="component" value="Unassembled WGS sequence"/>
</dbReference>
<organism evidence="1 2">
    <name type="scientific">Caerostris extrusa</name>
    <name type="common">Bark spider</name>
    <name type="synonym">Caerostris bankana</name>
    <dbReference type="NCBI Taxonomy" id="172846"/>
    <lineage>
        <taxon>Eukaryota</taxon>
        <taxon>Metazoa</taxon>
        <taxon>Ecdysozoa</taxon>
        <taxon>Arthropoda</taxon>
        <taxon>Chelicerata</taxon>
        <taxon>Arachnida</taxon>
        <taxon>Araneae</taxon>
        <taxon>Araneomorphae</taxon>
        <taxon>Entelegynae</taxon>
        <taxon>Araneoidea</taxon>
        <taxon>Araneidae</taxon>
        <taxon>Caerostris</taxon>
    </lineage>
</organism>
<sequence length="73" mass="8196">MKHCLADKCRDDACDQKGLSKRTKQRISKIATYNFKSNTKKAANSTTTVSRRATINLAKQELSGKKENEGQLH</sequence>
<comment type="caution">
    <text evidence="1">The sequence shown here is derived from an EMBL/GenBank/DDBJ whole genome shotgun (WGS) entry which is preliminary data.</text>
</comment>
<reference evidence="1 2" key="1">
    <citation type="submission" date="2021-06" db="EMBL/GenBank/DDBJ databases">
        <title>Caerostris extrusa draft genome.</title>
        <authorList>
            <person name="Kono N."/>
            <person name="Arakawa K."/>
        </authorList>
    </citation>
    <scope>NUCLEOTIDE SEQUENCE [LARGE SCALE GENOMIC DNA]</scope>
</reference>
<name>A0AAV4M4H0_CAEEX</name>
<evidence type="ECO:0000313" key="2">
    <source>
        <dbReference type="Proteomes" id="UP001054945"/>
    </source>
</evidence>
<accession>A0AAV4M4H0</accession>